<feature type="compositionally biased region" description="Acidic residues" evidence="1">
    <location>
        <begin position="1"/>
        <end position="11"/>
    </location>
</feature>
<reference evidence="2" key="1">
    <citation type="journal article" date="2021" name="Nat. Commun.">
        <title>Genetic determinants of endophytism in the Arabidopsis root mycobiome.</title>
        <authorList>
            <person name="Mesny F."/>
            <person name="Miyauchi S."/>
            <person name="Thiergart T."/>
            <person name="Pickel B."/>
            <person name="Atanasova L."/>
            <person name="Karlsson M."/>
            <person name="Huettel B."/>
            <person name="Barry K.W."/>
            <person name="Haridas S."/>
            <person name="Chen C."/>
            <person name="Bauer D."/>
            <person name="Andreopoulos W."/>
            <person name="Pangilinan J."/>
            <person name="LaButti K."/>
            <person name="Riley R."/>
            <person name="Lipzen A."/>
            <person name="Clum A."/>
            <person name="Drula E."/>
            <person name="Henrissat B."/>
            <person name="Kohler A."/>
            <person name="Grigoriev I.V."/>
            <person name="Martin F.M."/>
            <person name="Hacquard S."/>
        </authorList>
    </citation>
    <scope>NUCLEOTIDE SEQUENCE</scope>
    <source>
        <strain evidence="2">MPI-CAGE-AT-0147</strain>
    </source>
</reference>
<keyword evidence="3" id="KW-1185">Reference proteome</keyword>
<accession>A0A9P9IL14</accession>
<sequence>MPEASEIDLPTDSEPSSLGTAEISSREIPPPPESPNFHTFDELFNFLQDFYLNNGAALIKKAATKKRGIDGNPQLRYVTLACDRCAANFC</sequence>
<evidence type="ECO:0000313" key="2">
    <source>
        <dbReference type="EMBL" id="KAH7124277.1"/>
    </source>
</evidence>
<evidence type="ECO:0000256" key="1">
    <source>
        <dbReference type="SAM" id="MobiDB-lite"/>
    </source>
</evidence>
<name>A0A9P9IL14_9HYPO</name>
<dbReference type="Proteomes" id="UP000738349">
    <property type="component" value="Unassembled WGS sequence"/>
</dbReference>
<dbReference type="AlphaFoldDB" id="A0A9P9IL14"/>
<comment type="caution">
    <text evidence="2">The sequence shown here is derived from an EMBL/GenBank/DDBJ whole genome shotgun (WGS) entry which is preliminary data.</text>
</comment>
<gene>
    <name evidence="2" type="ORF">EDB81DRAFT_214764</name>
</gene>
<proteinExistence type="predicted"/>
<organism evidence="2 3">
    <name type="scientific">Dactylonectria macrodidyma</name>
    <dbReference type="NCBI Taxonomy" id="307937"/>
    <lineage>
        <taxon>Eukaryota</taxon>
        <taxon>Fungi</taxon>
        <taxon>Dikarya</taxon>
        <taxon>Ascomycota</taxon>
        <taxon>Pezizomycotina</taxon>
        <taxon>Sordariomycetes</taxon>
        <taxon>Hypocreomycetidae</taxon>
        <taxon>Hypocreales</taxon>
        <taxon>Nectriaceae</taxon>
        <taxon>Dactylonectria</taxon>
    </lineage>
</organism>
<evidence type="ECO:0000313" key="3">
    <source>
        <dbReference type="Proteomes" id="UP000738349"/>
    </source>
</evidence>
<feature type="region of interest" description="Disordered" evidence="1">
    <location>
        <begin position="1"/>
        <end position="35"/>
    </location>
</feature>
<dbReference type="EMBL" id="JAGMUV010000022">
    <property type="protein sequence ID" value="KAH7124277.1"/>
    <property type="molecule type" value="Genomic_DNA"/>
</dbReference>
<protein>
    <submittedName>
        <fullName evidence="2">Uncharacterized protein</fullName>
    </submittedName>
</protein>
<dbReference type="OrthoDB" id="4903265at2759"/>